<feature type="domain" description="Enolase C-terminal" evidence="4">
    <location>
        <begin position="1"/>
        <end position="172"/>
    </location>
</feature>
<organism evidence="5 6">
    <name type="scientific">Conchiformibius kuhniae</name>
    <dbReference type="NCBI Taxonomy" id="211502"/>
    <lineage>
        <taxon>Bacteria</taxon>
        <taxon>Pseudomonadati</taxon>
        <taxon>Pseudomonadota</taxon>
        <taxon>Betaproteobacteria</taxon>
        <taxon>Neisseriales</taxon>
        <taxon>Neisseriaceae</taxon>
        <taxon>Conchiformibius</taxon>
    </lineage>
</organism>
<evidence type="ECO:0000256" key="3">
    <source>
        <dbReference type="ARBA" id="ARBA00022842"/>
    </source>
</evidence>
<accession>A0A8T9MTF8</accession>
<keyword evidence="6" id="KW-1185">Reference proteome</keyword>
<evidence type="ECO:0000259" key="4">
    <source>
        <dbReference type="Pfam" id="PF13378"/>
    </source>
</evidence>
<dbReference type="SUPFAM" id="SSF51604">
    <property type="entry name" value="Enolase C-terminal domain-like"/>
    <property type="match status" value="1"/>
</dbReference>
<dbReference type="InterPro" id="IPR046945">
    <property type="entry name" value="RHMD-like"/>
</dbReference>
<comment type="cofactor">
    <cofactor evidence="1">
        <name>Mg(2+)</name>
        <dbReference type="ChEBI" id="CHEBI:18420"/>
    </cofactor>
</comment>
<dbReference type="GO" id="GO:0016052">
    <property type="term" value="P:carbohydrate catabolic process"/>
    <property type="evidence" value="ECO:0007669"/>
    <property type="project" value="TreeGrafter"/>
</dbReference>
<sequence>MIDANQVWERQQAIDWVKALSFAEPWFIEEPTSPDDVEAHRAIRQAVAPVQVATGEMCQNRIMFKQFIMREAIDVVQIDACRMGGVNEVLSVLLMAAKYGLKVCPHAGGVGLCEYVQHLSMIDYLCFSGKKDDRVTEYVDHLHEHFVEPCVVENAAYLPPKLPGFSIEMKAESLRQYRFGA</sequence>
<evidence type="ECO:0000313" key="6">
    <source>
        <dbReference type="Proteomes" id="UP000831534"/>
    </source>
</evidence>
<dbReference type="PANTHER" id="PTHR13794">
    <property type="entry name" value="ENOLASE SUPERFAMILY, MANDELATE RACEMASE"/>
    <property type="match status" value="1"/>
</dbReference>
<dbReference type="PANTHER" id="PTHR13794:SF58">
    <property type="entry name" value="MITOCHONDRIAL ENOLASE SUPERFAMILY MEMBER 1"/>
    <property type="match status" value="1"/>
</dbReference>
<keyword evidence="3" id="KW-0460">Magnesium</keyword>
<dbReference type="InterPro" id="IPR036849">
    <property type="entry name" value="Enolase-like_C_sf"/>
</dbReference>
<name>A0A8T9MTF8_9NEIS</name>
<evidence type="ECO:0000256" key="2">
    <source>
        <dbReference type="ARBA" id="ARBA00022723"/>
    </source>
</evidence>
<keyword evidence="2" id="KW-0479">Metal-binding</keyword>
<reference evidence="5" key="2">
    <citation type="journal article" date="2022" name="Res Sq">
        <title>Evolution of multicellular longitudinally dividing oral cavity symbionts (Neisseriaceae).</title>
        <authorList>
            <person name="Nyongesa S."/>
            <person name="Weber P."/>
            <person name="Bernet E."/>
            <person name="Pullido F."/>
            <person name="Nieckarz M."/>
            <person name="Delaby M."/>
            <person name="Nieves C."/>
            <person name="Viehboeck T."/>
            <person name="Krause N."/>
            <person name="Rivera-Millot A."/>
            <person name="Nakamura A."/>
            <person name="Vischer N."/>
            <person name="VanNieuwenhze M."/>
            <person name="Brun Y."/>
            <person name="Cava F."/>
            <person name="Bulgheresi S."/>
            <person name="Veyrier F."/>
        </authorList>
    </citation>
    <scope>NUCLEOTIDE SEQUENCE</scope>
    <source>
        <strain evidence="5">17694</strain>
    </source>
</reference>
<dbReference type="Proteomes" id="UP000831534">
    <property type="component" value="Chromosome"/>
</dbReference>
<reference evidence="5" key="1">
    <citation type="submission" date="2021-12" db="EMBL/GenBank/DDBJ databases">
        <authorList>
            <person name="Veyrier F.J."/>
        </authorList>
    </citation>
    <scope>NUCLEOTIDE SEQUENCE</scope>
    <source>
        <strain evidence="5">17694</strain>
    </source>
</reference>
<dbReference type="EMBL" id="CP091521">
    <property type="protein sequence ID" value="UOP04085.1"/>
    <property type="molecule type" value="Genomic_DNA"/>
</dbReference>
<dbReference type="Gene3D" id="3.20.20.120">
    <property type="entry name" value="Enolase-like C-terminal domain"/>
    <property type="match status" value="1"/>
</dbReference>
<dbReference type="GO" id="GO:0016836">
    <property type="term" value="F:hydro-lyase activity"/>
    <property type="evidence" value="ECO:0007669"/>
    <property type="project" value="TreeGrafter"/>
</dbReference>
<dbReference type="InterPro" id="IPR029065">
    <property type="entry name" value="Enolase_C-like"/>
</dbReference>
<gene>
    <name evidence="5" type="ORF">LVJ77_06275</name>
</gene>
<dbReference type="AlphaFoldDB" id="A0A8T9MTF8"/>
<evidence type="ECO:0000313" key="5">
    <source>
        <dbReference type="EMBL" id="UOP04085.1"/>
    </source>
</evidence>
<evidence type="ECO:0000256" key="1">
    <source>
        <dbReference type="ARBA" id="ARBA00001946"/>
    </source>
</evidence>
<dbReference type="GO" id="GO:0000287">
    <property type="term" value="F:magnesium ion binding"/>
    <property type="evidence" value="ECO:0007669"/>
    <property type="project" value="TreeGrafter"/>
</dbReference>
<dbReference type="Pfam" id="PF13378">
    <property type="entry name" value="MR_MLE_C"/>
    <property type="match status" value="1"/>
</dbReference>
<protein>
    <recommendedName>
        <fullName evidence="4">Enolase C-terminal domain-containing protein</fullName>
    </recommendedName>
</protein>
<proteinExistence type="predicted"/>